<evidence type="ECO:0000256" key="1">
    <source>
        <dbReference type="ARBA" id="ARBA00018672"/>
    </source>
</evidence>
<evidence type="ECO:0000259" key="5">
    <source>
        <dbReference type="PROSITE" id="PS50930"/>
    </source>
</evidence>
<evidence type="ECO:0000313" key="6">
    <source>
        <dbReference type="EMBL" id="BCN31839.1"/>
    </source>
</evidence>
<dbReference type="SMART" id="SM00448">
    <property type="entry name" value="REC"/>
    <property type="match status" value="1"/>
</dbReference>
<dbReference type="GO" id="GO:0000156">
    <property type="term" value="F:phosphorelay response regulator activity"/>
    <property type="evidence" value="ECO:0007669"/>
    <property type="project" value="InterPro"/>
</dbReference>
<organism evidence="6 7">
    <name type="scientific">Anaeromicropila herbilytica</name>
    <dbReference type="NCBI Taxonomy" id="2785025"/>
    <lineage>
        <taxon>Bacteria</taxon>
        <taxon>Bacillati</taxon>
        <taxon>Bacillota</taxon>
        <taxon>Clostridia</taxon>
        <taxon>Lachnospirales</taxon>
        <taxon>Lachnospiraceae</taxon>
        <taxon>Anaeromicropila</taxon>
    </lineage>
</organism>
<evidence type="ECO:0000313" key="7">
    <source>
        <dbReference type="Proteomes" id="UP000595897"/>
    </source>
</evidence>
<feature type="modified residue" description="4-aspartylphosphate" evidence="3">
    <location>
        <position position="58"/>
    </location>
</feature>
<dbReference type="PANTHER" id="PTHR37299:SF1">
    <property type="entry name" value="STAGE 0 SPORULATION PROTEIN A HOMOLOG"/>
    <property type="match status" value="1"/>
</dbReference>
<protein>
    <recommendedName>
        <fullName evidence="1">Stage 0 sporulation protein A homolog</fullName>
    </recommendedName>
</protein>
<dbReference type="Proteomes" id="UP000595897">
    <property type="component" value="Chromosome"/>
</dbReference>
<dbReference type="SMART" id="SM00850">
    <property type="entry name" value="LytTR"/>
    <property type="match status" value="1"/>
</dbReference>
<dbReference type="InterPro" id="IPR001789">
    <property type="entry name" value="Sig_transdc_resp-reg_receiver"/>
</dbReference>
<proteinExistence type="predicted"/>
<gene>
    <name evidence="6" type="ORF">bsdtb5_31340</name>
</gene>
<dbReference type="AlphaFoldDB" id="A0A7R7EN16"/>
<dbReference type="PROSITE" id="PS50110">
    <property type="entry name" value="RESPONSE_REGULATORY"/>
    <property type="match status" value="1"/>
</dbReference>
<dbReference type="InterPro" id="IPR007492">
    <property type="entry name" value="LytTR_DNA-bd_dom"/>
</dbReference>
<dbReference type="SUPFAM" id="SSF52172">
    <property type="entry name" value="CheY-like"/>
    <property type="match status" value="1"/>
</dbReference>
<dbReference type="Gene3D" id="3.40.50.2300">
    <property type="match status" value="1"/>
</dbReference>
<dbReference type="RefSeq" id="WP_271712930.1">
    <property type="nucleotide sequence ID" value="NZ_AP024169.1"/>
</dbReference>
<sequence>MKIAVCDDEEVQRELIVKSIRTYFADRKIPICIQEYRSAEQLIFQYDLNSDIDIALLDIQMEGMDGIALAKYLRSKNEALSIIFITAMTEYIYEGFKVNAINYLLKPYEEEKLYDCINKAVEECMKQEEILIIRVDKEILKIRRNQILRVEGDGHYLKVVTGEQCYRIKKSMKEIEMELSDEYFLRINRSDILNLRGIERITTKEITLINGEKLLVPKGKHKEISEAFMNCHFRGGTISC</sequence>
<keyword evidence="7" id="KW-1185">Reference proteome</keyword>
<dbReference type="PANTHER" id="PTHR37299">
    <property type="entry name" value="TRANSCRIPTIONAL REGULATOR-RELATED"/>
    <property type="match status" value="1"/>
</dbReference>
<dbReference type="Pfam" id="PF00072">
    <property type="entry name" value="Response_reg"/>
    <property type="match status" value="1"/>
</dbReference>
<dbReference type="Pfam" id="PF04397">
    <property type="entry name" value="LytTR"/>
    <property type="match status" value="1"/>
</dbReference>
<name>A0A7R7EN16_9FIRM</name>
<keyword evidence="3" id="KW-0597">Phosphoprotein</keyword>
<dbReference type="KEGG" id="ahb:bsdtb5_31340"/>
<feature type="domain" description="Response regulatory" evidence="4">
    <location>
        <begin position="2"/>
        <end position="121"/>
    </location>
</feature>
<dbReference type="EMBL" id="AP024169">
    <property type="protein sequence ID" value="BCN31839.1"/>
    <property type="molecule type" value="Genomic_DNA"/>
</dbReference>
<evidence type="ECO:0000259" key="4">
    <source>
        <dbReference type="PROSITE" id="PS50110"/>
    </source>
</evidence>
<dbReference type="PROSITE" id="PS50930">
    <property type="entry name" value="HTH_LYTTR"/>
    <property type="match status" value="1"/>
</dbReference>
<keyword evidence="6" id="KW-0238">DNA-binding</keyword>
<dbReference type="InterPro" id="IPR011006">
    <property type="entry name" value="CheY-like_superfamily"/>
</dbReference>
<accession>A0A7R7EN16</accession>
<evidence type="ECO:0000256" key="3">
    <source>
        <dbReference type="PROSITE-ProRule" id="PRU00169"/>
    </source>
</evidence>
<dbReference type="GO" id="GO:0003677">
    <property type="term" value="F:DNA binding"/>
    <property type="evidence" value="ECO:0007669"/>
    <property type="project" value="UniProtKB-KW"/>
</dbReference>
<reference evidence="6 7" key="1">
    <citation type="submission" date="2020-11" db="EMBL/GenBank/DDBJ databases">
        <title>Draft genome sequencing of a Lachnospiraceae strain isolated from anoxic soil subjected to BSD treatment.</title>
        <authorList>
            <person name="Uek A."/>
            <person name="Tonouchi A."/>
        </authorList>
    </citation>
    <scope>NUCLEOTIDE SEQUENCE [LARGE SCALE GENOMIC DNA]</scope>
    <source>
        <strain evidence="6 7">TB5</strain>
    </source>
</reference>
<dbReference type="Gene3D" id="2.40.50.1020">
    <property type="entry name" value="LytTr DNA-binding domain"/>
    <property type="match status" value="1"/>
</dbReference>
<comment type="function">
    <text evidence="2">May play the central regulatory role in sporulation. It may be an element of the effector pathway responsible for the activation of sporulation genes in response to nutritional stress. Spo0A may act in concert with spo0H (a sigma factor) to control the expression of some genes that are critical to the sporulation process.</text>
</comment>
<feature type="domain" description="HTH LytTR-type" evidence="5">
    <location>
        <begin position="131"/>
        <end position="230"/>
    </location>
</feature>
<evidence type="ECO:0000256" key="2">
    <source>
        <dbReference type="ARBA" id="ARBA00024867"/>
    </source>
</evidence>
<dbReference type="InterPro" id="IPR046947">
    <property type="entry name" value="LytR-like"/>
</dbReference>